<name>A0A3S4HEP9_KLEPN</name>
<proteinExistence type="predicted"/>
<dbReference type="Proteomes" id="UP000282433">
    <property type="component" value="Chromosome"/>
</dbReference>
<organism evidence="2 3">
    <name type="scientific">Klebsiella pneumoniae</name>
    <dbReference type="NCBI Taxonomy" id="573"/>
    <lineage>
        <taxon>Bacteria</taxon>
        <taxon>Pseudomonadati</taxon>
        <taxon>Pseudomonadota</taxon>
        <taxon>Gammaproteobacteria</taxon>
        <taxon>Enterobacterales</taxon>
        <taxon>Enterobacteriaceae</taxon>
        <taxon>Klebsiella/Raoultella group</taxon>
        <taxon>Klebsiella</taxon>
        <taxon>Klebsiella pneumoniae complex</taxon>
    </lineage>
</organism>
<sequence length="97" mass="10996">MPFGQPEAEQRDAEHRRRRQGEVDAAGDHVISAHGDNADQAETKDCQRNALDQHQADILPAEKVGRLYAQPYQQRQKQDQGKFFNQRRQARTAADAG</sequence>
<gene>
    <name evidence="2" type="ORF">NCTC13635_05987</name>
</gene>
<evidence type="ECO:0000313" key="2">
    <source>
        <dbReference type="EMBL" id="VEB06423.1"/>
    </source>
</evidence>
<dbReference type="EMBL" id="LR134162">
    <property type="protein sequence ID" value="VEB06423.1"/>
    <property type="molecule type" value="Genomic_DNA"/>
</dbReference>
<feature type="region of interest" description="Disordered" evidence="1">
    <location>
        <begin position="1"/>
        <end position="42"/>
    </location>
</feature>
<feature type="region of interest" description="Disordered" evidence="1">
    <location>
        <begin position="72"/>
        <end position="97"/>
    </location>
</feature>
<accession>A0A3S4HEP9</accession>
<evidence type="ECO:0000313" key="3">
    <source>
        <dbReference type="Proteomes" id="UP000282433"/>
    </source>
</evidence>
<evidence type="ECO:0000256" key="1">
    <source>
        <dbReference type="SAM" id="MobiDB-lite"/>
    </source>
</evidence>
<protein>
    <submittedName>
        <fullName evidence="2">Uncharacterized protein</fullName>
    </submittedName>
</protein>
<reference evidence="2 3" key="1">
    <citation type="submission" date="2018-12" db="EMBL/GenBank/DDBJ databases">
        <authorList>
            <consortium name="Pathogen Informatics"/>
        </authorList>
    </citation>
    <scope>NUCLEOTIDE SEQUENCE [LARGE SCALE GENOMIC DNA]</scope>
    <source>
        <strain evidence="2 3">NCTC13635</strain>
    </source>
</reference>
<dbReference type="AlphaFoldDB" id="A0A3S4HEP9"/>